<accession>A0A977KY68</accession>
<reference evidence="1" key="1">
    <citation type="submission" date="2021-04" db="EMBL/GenBank/DDBJ databases">
        <title>Genome sequence of Woronichinia naegeliana from Washington state freshwater lake bloom.</title>
        <authorList>
            <person name="Dreher T.W."/>
        </authorList>
    </citation>
    <scope>NUCLEOTIDE SEQUENCE</scope>
    <source>
        <strain evidence="1">WA131</strain>
    </source>
</reference>
<dbReference type="Proteomes" id="UP001065613">
    <property type="component" value="Chromosome"/>
</dbReference>
<sequence length="131" mass="15208">MAISTEIRQKALSLLEQLPQQSLNKAVEYLEILSQNAQQETINLTSLSNETQLIKIIQFHLSSDEQKRLEYLRQQHETGKISNLEHQELLNYVDQIEQEDAKRAEALIQLAQLRQVDLKIIIDEFLPNKSV</sequence>
<evidence type="ECO:0000313" key="1">
    <source>
        <dbReference type="EMBL" id="UXE60785.1"/>
    </source>
</evidence>
<dbReference type="KEGG" id="wna:KA717_35765"/>
<dbReference type="EMBL" id="CP073041">
    <property type="protein sequence ID" value="UXE60785.1"/>
    <property type="molecule type" value="Genomic_DNA"/>
</dbReference>
<proteinExistence type="predicted"/>
<name>A0A977KY68_9CYAN</name>
<dbReference type="AlphaFoldDB" id="A0A977KY68"/>
<protein>
    <recommendedName>
        <fullName evidence="2">STAS/SEC14 domain-containing protein</fullName>
    </recommendedName>
</protein>
<evidence type="ECO:0008006" key="2">
    <source>
        <dbReference type="Google" id="ProtNLM"/>
    </source>
</evidence>
<gene>
    <name evidence="1" type="ORF">KA717_35765</name>
</gene>
<organism evidence="1">
    <name type="scientific">Woronichinia naegeliana WA131</name>
    <dbReference type="NCBI Taxonomy" id="2824559"/>
    <lineage>
        <taxon>Bacteria</taxon>
        <taxon>Bacillati</taxon>
        <taxon>Cyanobacteriota</taxon>
        <taxon>Cyanophyceae</taxon>
        <taxon>Synechococcales</taxon>
        <taxon>Coelosphaeriaceae</taxon>
        <taxon>Woronichinia</taxon>
    </lineage>
</organism>